<sequence>MSNPRKAKAVAQAAKAIHTELLKEFDKETAQQLLIASMPTITEDVVKTTPIRLYDGGIVDPNEMVVFGDNGPERIIPD</sequence>
<proteinExistence type="predicted"/>
<dbReference type="AlphaFoldDB" id="A0A4P8XPV9"/>
<dbReference type="KEGG" id="palo:E6C60_3119"/>
<dbReference type="RefSeq" id="WP_138226646.1">
    <property type="nucleotide sequence ID" value="NZ_CP040396.1"/>
</dbReference>
<accession>A0A4P8XPV9</accession>
<reference evidence="1 2" key="1">
    <citation type="submission" date="2019-05" db="EMBL/GenBank/DDBJ databases">
        <authorList>
            <person name="Chen C."/>
        </authorList>
    </citation>
    <scope>NUCLEOTIDE SEQUENCE [LARGE SCALE GENOMIC DNA]</scope>
    <source>
        <strain evidence="1 2">HB172198</strain>
    </source>
</reference>
<name>A0A4P8XPV9_9BACL</name>
<evidence type="ECO:0000313" key="1">
    <source>
        <dbReference type="EMBL" id="QCT03830.1"/>
    </source>
</evidence>
<dbReference type="EMBL" id="CP040396">
    <property type="protein sequence ID" value="QCT03830.1"/>
    <property type="molecule type" value="Genomic_DNA"/>
</dbReference>
<gene>
    <name evidence="1" type="ORF">E6C60_3119</name>
</gene>
<keyword evidence="2" id="KW-1185">Reference proteome</keyword>
<evidence type="ECO:0000313" key="2">
    <source>
        <dbReference type="Proteomes" id="UP000300879"/>
    </source>
</evidence>
<protein>
    <submittedName>
        <fullName evidence="1">Uncharacterized protein</fullName>
    </submittedName>
</protein>
<dbReference type="Proteomes" id="UP000300879">
    <property type="component" value="Chromosome"/>
</dbReference>
<organism evidence="1 2">
    <name type="scientific">Paenibacillus algicola</name>
    <dbReference type="NCBI Taxonomy" id="2565926"/>
    <lineage>
        <taxon>Bacteria</taxon>
        <taxon>Bacillati</taxon>
        <taxon>Bacillota</taxon>
        <taxon>Bacilli</taxon>
        <taxon>Bacillales</taxon>
        <taxon>Paenibacillaceae</taxon>
        <taxon>Paenibacillus</taxon>
    </lineage>
</organism>